<comment type="caution">
    <text evidence="1">The sequence shown here is derived from an EMBL/GenBank/DDBJ whole genome shotgun (WGS) entry which is preliminary data.</text>
</comment>
<accession>A0ABR1FYP3</accession>
<dbReference type="Proteomes" id="UP001363151">
    <property type="component" value="Unassembled WGS sequence"/>
</dbReference>
<keyword evidence="2" id="KW-1185">Reference proteome</keyword>
<name>A0ABR1FYP3_AURAN</name>
<sequence>MSGKGPDLKRYMEKRLLIKARARVPNAASPVTPRNSVENFELMEREAQIDRCTGNVIG</sequence>
<dbReference type="EMBL" id="JBBJCI010000202">
    <property type="protein sequence ID" value="KAK7241384.1"/>
    <property type="molecule type" value="Genomic_DNA"/>
</dbReference>
<gene>
    <name evidence="1" type="ORF">SO694_00059153</name>
</gene>
<organism evidence="1 2">
    <name type="scientific">Aureococcus anophagefferens</name>
    <name type="common">Harmful bloom alga</name>
    <dbReference type="NCBI Taxonomy" id="44056"/>
    <lineage>
        <taxon>Eukaryota</taxon>
        <taxon>Sar</taxon>
        <taxon>Stramenopiles</taxon>
        <taxon>Ochrophyta</taxon>
        <taxon>Pelagophyceae</taxon>
        <taxon>Pelagomonadales</taxon>
        <taxon>Pelagomonadaceae</taxon>
        <taxon>Aureococcus</taxon>
    </lineage>
</organism>
<protein>
    <submittedName>
        <fullName evidence="1">Uncharacterized protein</fullName>
    </submittedName>
</protein>
<evidence type="ECO:0000313" key="2">
    <source>
        <dbReference type="Proteomes" id="UP001363151"/>
    </source>
</evidence>
<evidence type="ECO:0000313" key="1">
    <source>
        <dbReference type="EMBL" id="KAK7241384.1"/>
    </source>
</evidence>
<proteinExistence type="predicted"/>
<reference evidence="1 2" key="1">
    <citation type="submission" date="2024-03" db="EMBL/GenBank/DDBJ databases">
        <title>Aureococcus anophagefferens CCMP1851 and Kratosvirus quantuckense: Draft genome of a second virus-susceptible host strain in the model system.</title>
        <authorList>
            <person name="Chase E."/>
            <person name="Truchon A.R."/>
            <person name="Schepens W."/>
            <person name="Wilhelm S.W."/>
        </authorList>
    </citation>
    <scope>NUCLEOTIDE SEQUENCE [LARGE SCALE GENOMIC DNA]</scope>
    <source>
        <strain evidence="1 2">CCMP1851</strain>
    </source>
</reference>